<comment type="subcellular location">
    <subcellularLocation>
        <location evidence="1">Membrane</location>
        <topology evidence="1">Multi-pass membrane protein</topology>
    </subcellularLocation>
</comment>
<feature type="transmembrane region" description="Helical" evidence="6">
    <location>
        <begin position="171"/>
        <end position="190"/>
    </location>
</feature>
<keyword evidence="2 6" id="KW-0812">Transmembrane</keyword>
<dbReference type="EMBL" id="JAUTXT010000001">
    <property type="protein sequence ID" value="KAK3680290.1"/>
    <property type="molecule type" value="Genomic_DNA"/>
</dbReference>
<organism evidence="7 8">
    <name type="scientific">Recurvomyces mirabilis</name>
    <dbReference type="NCBI Taxonomy" id="574656"/>
    <lineage>
        <taxon>Eukaryota</taxon>
        <taxon>Fungi</taxon>
        <taxon>Dikarya</taxon>
        <taxon>Ascomycota</taxon>
        <taxon>Pezizomycotina</taxon>
        <taxon>Dothideomycetes</taxon>
        <taxon>Dothideomycetidae</taxon>
        <taxon>Mycosphaerellales</taxon>
        <taxon>Teratosphaeriaceae</taxon>
        <taxon>Recurvomyces</taxon>
    </lineage>
</organism>
<keyword evidence="8" id="KW-1185">Reference proteome</keyword>
<accession>A0AAE0WYN0</accession>
<dbReference type="Proteomes" id="UP001274830">
    <property type="component" value="Unassembled WGS sequence"/>
</dbReference>
<protein>
    <recommendedName>
        <fullName evidence="9">DUF1772-domain-containing protein</fullName>
    </recommendedName>
</protein>
<keyword evidence="3 6" id="KW-1133">Transmembrane helix</keyword>
<sequence>MDLTTLVPIAKFVGIVWPTLYSGFTASDSLTFVEPIVRHAPDAKTMAKQWLAGYQYGPLWVPPLIGPGTLANLLLAYTNRYDTSLRNVYIAAAVGIFSILPITFFYMEPGINGASKWKVQTLLKDEGFNMKDTTIYYPSAHRHGSTQASRRWAETTDMKDLVLFWRAVNNWRAVIAIAAAGLSGWATFSVQ</sequence>
<evidence type="ECO:0000256" key="3">
    <source>
        <dbReference type="ARBA" id="ARBA00022989"/>
    </source>
</evidence>
<evidence type="ECO:0000313" key="8">
    <source>
        <dbReference type="Proteomes" id="UP001274830"/>
    </source>
</evidence>
<evidence type="ECO:0000256" key="4">
    <source>
        <dbReference type="ARBA" id="ARBA00023136"/>
    </source>
</evidence>
<feature type="transmembrane region" description="Helical" evidence="6">
    <location>
        <begin position="88"/>
        <end position="107"/>
    </location>
</feature>
<gene>
    <name evidence="7" type="ORF">LTR78_000668</name>
</gene>
<evidence type="ECO:0008006" key="9">
    <source>
        <dbReference type="Google" id="ProtNLM"/>
    </source>
</evidence>
<dbReference type="GO" id="GO:0016020">
    <property type="term" value="C:membrane"/>
    <property type="evidence" value="ECO:0007669"/>
    <property type="project" value="UniProtKB-SubCell"/>
</dbReference>
<dbReference type="InterPro" id="IPR013901">
    <property type="entry name" value="Anthrone_oxy"/>
</dbReference>
<feature type="transmembrane region" description="Helical" evidence="6">
    <location>
        <begin position="59"/>
        <end position="76"/>
    </location>
</feature>
<dbReference type="PANTHER" id="PTHR35042">
    <property type="entry name" value="ANTHRONE OXYGENASE ENCC"/>
    <property type="match status" value="1"/>
</dbReference>
<evidence type="ECO:0000256" key="1">
    <source>
        <dbReference type="ARBA" id="ARBA00004141"/>
    </source>
</evidence>
<proteinExistence type="inferred from homology"/>
<evidence type="ECO:0000313" key="7">
    <source>
        <dbReference type="EMBL" id="KAK3680290.1"/>
    </source>
</evidence>
<keyword evidence="4 6" id="KW-0472">Membrane</keyword>
<name>A0AAE0WYN0_9PEZI</name>
<reference evidence="7" key="1">
    <citation type="submission" date="2023-07" db="EMBL/GenBank/DDBJ databases">
        <title>Black Yeasts Isolated from many extreme environments.</title>
        <authorList>
            <person name="Coleine C."/>
            <person name="Stajich J.E."/>
            <person name="Selbmann L."/>
        </authorList>
    </citation>
    <scope>NUCLEOTIDE SEQUENCE</scope>
    <source>
        <strain evidence="7">CCFEE 5485</strain>
    </source>
</reference>
<evidence type="ECO:0000256" key="2">
    <source>
        <dbReference type="ARBA" id="ARBA00022692"/>
    </source>
</evidence>
<dbReference type="AlphaFoldDB" id="A0AAE0WYN0"/>
<dbReference type="Pfam" id="PF08592">
    <property type="entry name" value="Anthrone_oxy"/>
    <property type="match status" value="1"/>
</dbReference>
<dbReference type="PANTHER" id="PTHR35042:SF1">
    <property type="entry name" value="DUF1772-DOMAIN-CONTAINING PROTEIN"/>
    <property type="match status" value="1"/>
</dbReference>
<evidence type="ECO:0000256" key="5">
    <source>
        <dbReference type="ARBA" id="ARBA00034313"/>
    </source>
</evidence>
<comment type="caution">
    <text evidence="7">The sequence shown here is derived from an EMBL/GenBank/DDBJ whole genome shotgun (WGS) entry which is preliminary data.</text>
</comment>
<evidence type="ECO:0000256" key="6">
    <source>
        <dbReference type="SAM" id="Phobius"/>
    </source>
</evidence>
<comment type="similarity">
    <text evidence="5">Belongs to the anthrone oxygenase family.</text>
</comment>